<name>A0A3P6VDK6_DIBLA</name>
<organism evidence="2 3">
    <name type="scientific">Dibothriocephalus latus</name>
    <name type="common">Fish tapeworm</name>
    <name type="synonym">Diphyllobothrium latum</name>
    <dbReference type="NCBI Taxonomy" id="60516"/>
    <lineage>
        <taxon>Eukaryota</taxon>
        <taxon>Metazoa</taxon>
        <taxon>Spiralia</taxon>
        <taxon>Lophotrochozoa</taxon>
        <taxon>Platyhelminthes</taxon>
        <taxon>Cestoda</taxon>
        <taxon>Eucestoda</taxon>
        <taxon>Diphyllobothriidea</taxon>
        <taxon>Diphyllobothriidae</taxon>
        <taxon>Dibothriocephalus</taxon>
    </lineage>
</organism>
<feature type="transmembrane region" description="Helical" evidence="1">
    <location>
        <begin position="146"/>
        <end position="168"/>
    </location>
</feature>
<keyword evidence="1" id="KW-0472">Membrane</keyword>
<feature type="transmembrane region" description="Helical" evidence="1">
    <location>
        <begin position="113"/>
        <end position="134"/>
    </location>
</feature>
<gene>
    <name evidence="2" type="ORF">DILT_LOCUS4146</name>
</gene>
<dbReference type="AlphaFoldDB" id="A0A3P6VDK6"/>
<dbReference type="EMBL" id="UYRU01044914">
    <property type="protein sequence ID" value="VDK88114.1"/>
    <property type="molecule type" value="Genomic_DNA"/>
</dbReference>
<keyword evidence="1" id="KW-0812">Transmembrane</keyword>
<dbReference type="OrthoDB" id="286734at2759"/>
<keyword evidence="3" id="KW-1185">Reference proteome</keyword>
<feature type="non-terminal residue" evidence="2">
    <location>
        <position position="189"/>
    </location>
</feature>
<dbReference type="Proteomes" id="UP000281553">
    <property type="component" value="Unassembled WGS sequence"/>
</dbReference>
<evidence type="ECO:0000313" key="2">
    <source>
        <dbReference type="EMBL" id="VDK88114.1"/>
    </source>
</evidence>
<evidence type="ECO:0000313" key="3">
    <source>
        <dbReference type="Proteomes" id="UP000281553"/>
    </source>
</evidence>
<protein>
    <submittedName>
        <fullName evidence="2">Uncharacterized protein</fullName>
    </submittedName>
</protein>
<proteinExistence type="predicted"/>
<keyword evidence="1" id="KW-1133">Transmembrane helix</keyword>
<evidence type="ECO:0000256" key="1">
    <source>
        <dbReference type="SAM" id="Phobius"/>
    </source>
</evidence>
<accession>A0A3P6VDK6</accession>
<reference evidence="2 3" key="1">
    <citation type="submission" date="2018-11" db="EMBL/GenBank/DDBJ databases">
        <authorList>
            <consortium name="Pathogen Informatics"/>
        </authorList>
    </citation>
    <scope>NUCLEOTIDE SEQUENCE [LARGE SCALE GENOMIC DNA]</scope>
</reference>
<sequence length="189" mass="21812">MCLFTFLGDFYRNLNFCPTLCAFGDRDTLLRLIRANQFHLLIFHTLSYYSYGGDDDEHIAQQHGNVPKKRILVGLVMGVRVDQNTDVFVKDRFYTGCRILQPLSKWTGLSVDVANFLFSALVASLLGLFMRFLLPPKRYSYRLRASLEVAFGLLLVTFCFGHQVRVLILQSLVTYLLLRFCRLDVIRTP</sequence>